<proteinExistence type="predicted"/>
<evidence type="ECO:0008006" key="3">
    <source>
        <dbReference type="Google" id="ProtNLM"/>
    </source>
</evidence>
<reference evidence="1 2" key="1">
    <citation type="journal article" date="2019" name="Genome Biol. Evol.">
        <title>Insights into the evolution of the New World diploid cottons (Gossypium, subgenus Houzingenia) based on genome sequencing.</title>
        <authorList>
            <person name="Grover C.E."/>
            <person name="Arick M.A. 2nd"/>
            <person name="Thrash A."/>
            <person name="Conover J.L."/>
            <person name="Sanders W.S."/>
            <person name="Peterson D.G."/>
            <person name="Frelichowski J.E."/>
            <person name="Scheffler J.A."/>
            <person name="Scheffler B.E."/>
            <person name="Wendel J.F."/>
        </authorList>
    </citation>
    <scope>NUCLEOTIDE SEQUENCE [LARGE SCALE GENOMIC DNA]</scope>
    <source>
        <strain evidence="1">8</strain>
        <tissue evidence="1">Leaf</tissue>
    </source>
</reference>
<comment type="caution">
    <text evidence="1">The sequence shown here is derived from an EMBL/GenBank/DDBJ whole genome shotgun (WGS) entry which is preliminary data.</text>
</comment>
<keyword evidence="2" id="KW-1185">Reference proteome</keyword>
<accession>A0A7J9DVC1</accession>
<evidence type="ECO:0000313" key="1">
    <source>
        <dbReference type="EMBL" id="MBA0764702.1"/>
    </source>
</evidence>
<protein>
    <recommendedName>
        <fullName evidence="3">RNase H type-1 domain-containing protein</fullName>
    </recommendedName>
</protein>
<evidence type="ECO:0000313" key="2">
    <source>
        <dbReference type="Proteomes" id="UP000593568"/>
    </source>
</evidence>
<gene>
    <name evidence="1" type="ORF">Gotri_014007</name>
</gene>
<dbReference type="Proteomes" id="UP000593568">
    <property type="component" value="Unassembled WGS sequence"/>
</dbReference>
<dbReference type="AlphaFoldDB" id="A0A7J9DVC1"/>
<organism evidence="1 2">
    <name type="scientific">Gossypium trilobum</name>
    <dbReference type="NCBI Taxonomy" id="34281"/>
    <lineage>
        <taxon>Eukaryota</taxon>
        <taxon>Viridiplantae</taxon>
        <taxon>Streptophyta</taxon>
        <taxon>Embryophyta</taxon>
        <taxon>Tracheophyta</taxon>
        <taxon>Spermatophyta</taxon>
        <taxon>Magnoliopsida</taxon>
        <taxon>eudicotyledons</taxon>
        <taxon>Gunneridae</taxon>
        <taxon>Pentapetalae</taxon>
        <taxon>rosids</taxon>
        <taxon>malvids</taxon>
        <taxon>Malvales</taxon>
        <taxon>Malvaceae</taxon>
        <taxon>Malvoideae</taxon>
        <taxon>Gossypium</taxon>
    </lineage>
</organism>
<dbReference type="EMBL" id="JABEZW010000005">
    <property type="protein sequence ID" value="MBA0764702.1"/>
    <property type="molecule type" value="Genomic_DNA"/>
</dbReference>
<name>A0A7J9DVC1_9ROSI</name>
<sequence length="143" mass="16160">MEALIFQSKMRAKLRIRFVYDELMRPPPQGYPNFNVCGIENEEVTGCGGVLRDIEGVARALFSGPIVANDTDSTEVGVVFIALDLFLSMGWKINSSLIVEICSKMVYNWCLNKDMRPWLLQTTFSVIERKIEQVGSVLFSMVD</sequence>